<reference evidence="3" key="2">
    <citation type="journal article" date="2020" name="mSystems">
        <title>Genome- and Community-Level Interaction Insights into Carbon Utilization and Element Cycling Functions of Hydrothermarchaeota in Hydrothermal Sediment.</title>
        <authorList>
            <person name="Zhou Z."/>
            <person name="Liu Y."/>
            <person name="Xu W."/>
            <person name="Pan J."/>
            <person name="Luo Z.H."/>
            <person name="Li M."/>
        </authorList>
    </citation>
    <scope>NUCLEOTIDE SEQUENCE [LARGE SCALE GENOMIC DNA]</scope>
    <source>
        <strain evidence="3">HyVt-386</strain>
    </source>
</reference>
<keyword evidence="1" id="KW-1133">Transmembrane helix</keyword>
<proteinExistence type="predicted"/>
<organism evidence="4 5">
    <name type="scientific">Candidatus Syntropharchaeum butanivorans</name>
    <dbReference type="NCBI Taxonomy" id="1839936"/>
    <lineage>
        <taxon>Archaea</taxon>
        <taxon>Methanobacteriati</taxon>
        <taxon>Methanobacteriota</taxon>
        <taxon>Stenosarchaea group</taxon>
        <taxon>Methanomicrobia</taxon>
        <taxon>Methanosarcinales</taxon>
        <taxon>ANME-2 cluster</taxon>
        <taxon>Candidatus Syntropharchaeum</taxon>
    </lineage>
</organism>
<keyword evidence="1" id="KW-0472">Membrane</keyword>
<dbReference type="InterPro" id="IPR036259">
    <property type="entry name" value="MFS_trans_sf"/>
</dbReference>
<name>A0A1F2P2Z6_9EURY</name>
<dbReference type="Proteomes" id="UP000185779">
    <property type="component" value="Unassembled WGS sequence"/>
</dbReference>
<protein>
    <recommendedName>
        <fullName evidence="2">Urease accessory protein UreH-like transmembrane domain-containing protein</fullName>
    </recommendedName>
</protein>
<dbReference type="Gene3D" id="1.20.1250.20">
    <property type="entry name" value="MFS general substrate transporter like domains"/>
    <property type="match status" value="1"/>
</dbReference>
<evidence type="ECO:0000256" key="1">
    <source>
        <dbReference type="SAM" id="Phobius"/>
    </source>
</evidence>
<feature type="transmembrane region" description="Helical" evidence="1">
    <location>
        <begin position="81"/>
        <end position="100"/>
    </location>
</feature>
<dbReference type="InterPro" id="IPR039447">
    <property type="entry name" value="UreH-like_TM_dom"/>
</dbReference>
<comment type="caution">
    <text evidence="4">The sequence shown here is derived from an EMBL/GenBank/DDBJ whole genome shotgun (WGS) entry which is preliminary data.</text>
</comment>
<feature type="domain" description="Urease accessory protein UreH-like transmembrane" evidence="2">
    <location>
        <begin position="45"/>
        <end position="202"/>
    </location>
</feature>
<keyword evidence="1" id="KW-0812">Transmembrane</keyword>
<feature type="transmembrane region" description="Helical" evidence="1">
    <location>
        <begin position="44"/>
        <end position="75"/>
    </location>
</feature>
<dbReference type="Proteomes" id="UP000885936">
    <property type="component" value="Unassembled WGS sequence"/>
</dbReference>
<keyword evidence="5" id="KW-1185">Reference proteome</keyword>
<gene>
    <name evidence="3" type="ORF">ENI32_04985</name>
    <name evidence="4" type="ORF">SBU_001518</name>
</gene>
<dbReference type="EMBL" id="LYOR01000010">
    <property type="protein sequence ID" value="OFV65590.1"/>
    <property type="molecule type" value="Genomic_DNA"/>
</dbReference>
<accession>A0A1F2P2Z6</accession>
<feature type="transmembrane region" description="Helical" evidence="1">
    <location>
        <begin position="150"/>
        <end position="173"/>
    </location>
</feature>
<evidence type="ECO:0000313" key="5">
    <source>
        <dbReference type="Proteomes" id="UP000185779"/>
    </source>
</evidence>
<dbReference type="PANTHER" id="PTHR36394:SF1">
    <property type="entry name" value="OS01G0277700 PROTEIN"/>
    <property type="match status" value="1"/>
</dbReference>
<feature type="transmembrane region" description="Helical" evidence="1">
    <location>
        <begin position="6"/>
        <end position="32"/>
    </location>
</feature>
<dbReference type="AlphaFoldDB" id="A0A1F2P2Z6"/>
<reference evidence="4 5" key="1">
    <citation type="submission" date="2016-05" db="EMBL/GenBank/DDBJ databases">
        <title>Microbial consortia oxidize butane by reversing methanogenesis.</title>
        <authorList>
            <person name="Laso-Perez R."/>
            <person name="Richter M."/>
            <person name="Wegener G."/>
            <person name="Musat F."/>
        </authorList>
    </citation>
    <scope>NUCLEOTIDE SEQUENCE [LARGE SCALE GENOMIC DNA]</scope>
    <source>
        <strain evidence="4">BOX1</strain>
    </source>
</reference>
<dbReference type="EMBL" id="DRIE01000086">
    <property type="protein sequence ID" value="HEC57219.1"/>
    <property type="molecule type" value="Genomic_DNA"/>
</dbReference>
<evidence type="ECO:0000259" key="2">
    <source>
        <dbReference type="Pfam" id="PF13386"/>
    </source>
</evidence>
<evidence type="ECO:0000313" key="4">
    <source>
        <dbReference type="EMBL" id="OFV65590.1"/>
    </source>
</evidence>
<sequence length="247" mass="27301">MEALTFVVAIATIAILHTIVPDHYLPISMLALAKRWDQKKIVKAVLLVGSAHVSGSILIGLIALVVGLEFSAYIASFVENLAGYLLCGFGVLYAVMALHGHHSHRHYPHHHDDHDPHHDETLYSLALILGMMPCIPAIPIFVIASLKGAMLGAITMITFAVLTILTMGVLVYLTNLPGRKIPPQNERRANIIAGVVIFLTGLFILIFELKRRIIHQFASTFGRRDCIAWIEYSLRSGRVPGYFTTFI</sequence>
<feature type="transmembrane region" description="Helical" evidence="1">
    <location>
        <begin position="189"/>
        <end position="207"/>
    </location>
</feature>
<dbReference type="Pfam" id="PF13386">
    <property type="entry name" value="DsbD_2"/>
    <property type="match status" value="1"/>
</dbReference>
<dbReference type="STRING" id="1839936.SBU_001518"/>
<dbReference type="PANTHER" id="PTHR36394">
    <property type="entry name" value="OS01G0277700 PROTEIN"/>
    <property type="match status" value="1"/>
</dbReference>
<evidence type="ECO:0000313" key="3">
    <source>
        <dbReference type="EMBL" id="HEC57219.1"/>
    </source>
</evidence>
<feature type="transmembrane region" description="Helical" evidence="1">
    <location>
        <begin position="121"/>
        <end position="144"/>
    </location>
</feature>